<dbReference type="InterPro" id="IPR002509">
    <property type="entry name" value="NODB_dom"/>
</dbReference>
<dbReference type="GO" id="GO:0005975">
    <property type="term" value="P:carbohydrate metabolic process"/>
    <property type="evidence" value="ECO:0007669"/>
    <property type="project" value="InterPro"/>
</dbReference>
<dbReference type="GO" id="GO:0016810">
    <property type="term" value="F:hydrolase activity, acting on carbon-nitrogen (but not peptide) bonds"/>
    <property type="evidence" value="ECO:0007669"/>
    <property type="project" value="InterPro"/>
</dbReference>
<dbReference type="CDD" id="cd10918">
    <property type="entry name" value="CE4_NodB_like_5s_6s"/>
    <property type="match status" value="1"/>
</dbReference>
<sequence length="339" mass="37914">MRAIFSRRAGTYLMRLLPLQVYGRLLPREVVGLCYHVVSDRGLPHVRHLYPYKTPEQFEADLVYLKRSFRVASYAELVEGRDPNAVHLSFDDGYAECFSVVRPLLLKHGLPCTFFINTDVLDNRRMLAFNRVSLCLDAVERGGADAARVMAGTAREAGAPVDAFATWIRARIRDPDSGAEELLDRLCARLGVDVEGFLANERPYLTTAQVRQMADEGFTMGGHTRMHWHMGSTRGEDRIEREIVESCRVVAEITGDERVPFAFPYDAEGVDRAFLARVLERNPRVGRLFGTGSLRIDAPFMVNRMLADSPPALGRARSNLPGILSGAYLDEFLRPAGAP</sequence>
<keyword evidence="2" id="KW-0732">Signal</keyword>
<feature type="domain" description="NodB homology" evidence="3">
    <location>
        <begin position="82"/>
        <end position="123"/>
    </location>
</feature>
<dbReference type="SUPFAM" id="SSF88713">
    <property type="entry name" value="Glycoside hydrolase/deacetylase"/>
    <property type="match status" value="1"/>
</dbReference>
<dbReference type="EMBL" id="CADCTW010000023">
    <property type="protein sequence ID" value="CAA9300201.1"/>
    <property type="molecule type" value="Genomic_DNA"/>
</dbReference>
<dbReference type="PANTHER" id="PTHR34216">
    <property type="match status" value="1"/>
</dbReference>
<gene>
    <name evidence="4" type="ORF">AVDCRST_MAG68-300</name>
</gene>
<dbReference type="InterPro" id="IPR051398">
    <property type="entry name" value="Polysacch_Deacetylase"/>
</dbReference>
<dbReference type="Pfam" id="PF01522">
    <property type="entry name" value="Polysacc_deac_1"/>
    <property type="match status" value="2"/>
</dbReference>
<dbReference type="GO" id="GO:0005576">
    <property type="term" value="C:extracellular region"/>
    <property type="evidence" value="ECO:0007669"/>
    <property type="project" value="UniProtKB-SubCell"/>
</dbReference>
<evidence type="ECO:0000259" key="3">
    <source>
        <dbReference type="Pfam" id="PF01522"/>
    </source>
</evidence>
<evidence type="ECO:0000256" key="1">
    <source>
        <dbReference type="ARBA" id="ARBA00004613"/>
    </source>
</evidence>
<comment type="subcellular location">
    <subcellularLocation>
        <location evidence="1">Secreted</location>
    </subcellularLocation>
</comment>
<dbReference type="InterPro" id="IPR011330">
    <property type="entry name" value="Glyco_hydro/deAcase_b/a-brl"/>
</dbReference>
<reference evidence="4" key="1">
    <citation type="submission" date="2020-02" db="EMBL/GenBank/DDBJ databases">
        <authorList>
            <person name="Meier V. D."/>
        </authorList>
    </citation>
    <scope>NUCLEOTIDE SEQUENCE</scope>
    <source>
        <strain evidence="4">AVDCRST_MAG68</strain>
    </source>
</reference>
<evidence type="ECO:0000256" key="2">
    <source>
        <dbReference type="ARBA" id="ARBA00022729"/>
    </source>
</evidence>
<protein>
    <recommendedName>
        <fullName evidence="3">NodB homology domain-containing protein</fullName>
    </recommendedName>
</protein>
<dbReference type="PANTHER" id="PTHR34216:SF3">
    <property type="entry name" value="POLY-BETA-1,6-N-ACETYL-D-GLUCOSAMINE N-DEACETYLASE"/>
    <property type="match status" value="1"/>
</dbReference>
<dbReference type="Gene3D" id="3.20.20.370">
    <property type="entry name" value="Glycoside hydrolase/deacetylase"/>
    <property type="match status" value="1"/>
</dbReference>
<accession>A0A6J4KAM2</accession>
<feature type="domain" description="NodB homology" evidence="3">
    <location>
        <begin position="197"/>
        <end position="267"/>
    </location>
</feature>
<proteinExistence type="predicted"/>
<name>A0A6J4KAM2_9BACT</name>
<evidence type="ECO:0000313" key="4">
    <source>
        <dbReference type="EMBL" id="CAA9300201.1"/>
    </source>
</evidence>
<organism evidence="4">
    <name type="scientific">uncultured Gemmatimonadota bacterium</name>
    <dbReference type="NCBI Taxonomy" id="203437"/>
    <lineage>
        <taxon>Bacteria</taxon>
        <taxon>Pseudomonadati</taxon>
        <taxon>Gemmatimonadota</taxon>
        <taxon>environmental samples</taxon>
    </lineage>
</organism>
<dbReference type="AlphaFoldDB" id="A0A6J4KAM2"/>